<feature type="signal peptide" evidence="1">
    <location>
        <begin position="1"/>
        <end position="23"/>
    </location>
</feature>
<evidence type="ECO:0000313" key="4">
    <source>
        <dbReference type="EMBL" id="MBC8603571.1"/>
    </source>
</evidence>
<accession>A0A3D8H9S2</accession>
<dbReference type="AlphaFoldDB" id="A0A3D8H9S2"/>
<sequence length="564" mass="62281">MIHNKHKLALLLCLLLVTVTAFGAPEAEYKKLEKTWTLHSYGSQEFRCNMELTLFTHTAMNGTYGESFIVYNPQYQELKINSSYTRQKDGTVIKTPDNAFVEVLPRNAADAPAYNHLKEMVVVHTGLELGATIYLDYTVTSKPGYLPEVDIFETLLQSSPVKEYTLTIVTPADKELAFTLAGNKTKPSVTLSNGMRTTAWTLRNLPAASRAPFVSVANGDVPFLAATTYATEGDALATLFKQFNPVGDMQLTTLAESLTEGITKDEDRLKAILEYTTNHIANNTLTLEQTGYRLRPAYEIVNTAYGTEAEKANLLAGLLGGAGFKAEPMATYQAHADKGLALKAIDQLFVSCMVNGDLYVFSTYSTRRPQTVNFDRTPLFSLKDGKPIAIAVPKDYQIKSDISLTFKDGKVVTSVKESVGNALMPYFTTGNSESNNTAPLKVQDGYATVVLPDAAYGFSHQPYGYLNSQRKENILLPRQVNEVYTYTVECPDNMELRTPEANRTIRNAAGSLTLSVKKSGKTATVTRSLELSKQLYTPAEYTALRQLLTEWSDVNGKTLLFEVH</sequence>
<reference evidence="5 6" key="1">
    <citation type="submission" date="2018-07" db="EMBL/GenBank/DDBJ databases">
        <title>Parabacteroides acidifaciens nov. sp., isolated from human feces.</title>
        <authorList>
            <person name="Wang Y.J."/>
        </authorList>
    </citation>
    <scope>NUCLEOTIDE SEQUENCE [LARGE SCALE GENOMIC DNA]</scope>
    <source>
        <strain evidence="5 6">426-9</strain>
    </source>
</reference>
<dbReference type="RefSeq" id="WP_115501066.1">
    <property type="nucleotide sequence ID" value="NZ_JACRTI010000065.1"/>
</dbReference>
<keyword evidence="7" id="KW-1185">Reference proteome</keyword>
<keyword evidence="1" id="KW-0732">Signal</keyword>
<evidence type="ECO:0000313" key="7">
    <source>
        <dbReference type="Proteomes" id="UP000629596"/>
    </source>
</evidence>
<protein>
    <submittedName>
        <fullName evidence="5">DUF3858 domain-containing protein</fullName>
    </submittedName>
</protein>
<gene>
    <name evidence="5" type="ORF">DWU89_18255</name>
    <name evidence="4" type="ORF">H8784_17815</name>
</gene>
<dbReference type="InterPro" id="IPR024618">
    <property type="entry name" value="DUF3857"/>
</dbReference>
<dbReference type="Proteomes" id="UP000629596">
    <property type="component" value="Unassembled WGS sequence"/>
</dbReference>
<evidence type="ECO:0000259" key="3">
    <source>
        <dbReference type="Pfam" id="PF12970"/>
    </source>
</evidence>
<dbReference type="Pfam" id="PF12970">
    <property type="entry name" value="DUF3858"/>
    <property type="match status" value="1"/>
</dbReference>
<dbReference type="Gene3D" id="2.60.120.1130">
    <property type="match status" value="1"/>
</dbReference>
<dbReference type="InterPro" id="IPR024544">
    <property type="entry name" value="DUF3858"/>
</dbReference>
<feature type="chain" id="PRO_5017659209" evidence="1">
    <location>
        <begin position="24"/>
        <end position="564"/>
    </location>
</feature>
<name>A0A3D8H9S2_9BACT</name>
<organism evidence="5 6">
    <name type="scientific">Parabacteroides acidifaciens</name>
    <dbReference type="NCBI Taxonomy" id="2290935"/>
    <lineage>
        <taxon>Bacteria</taxon>
        <taxon>Pseudomonadati</taxon>
        <taxon>Bacteroidota</taxon>
        <taxon>Bacteroidia</taxon>
        <taxon>Bacteroidales</taxon>
        <taxon>Tannerellaceae</taxon>
        <taxon>Parabacteroides</taxon>
    </lineage>
</organism>
<dbReference type="Proteomes" id="UP000256321">
    <property type="component" value="Unassembled WGS sequence"/>
</dbReference>
<feature type="domain" description="DUF3858" evidence="3">
    <location>
        <begin position="446"/>
        <end position="561"/>
    </location>
</feature>
<feature type="domain" description="DUF3857" evidence="2">
    <location>
        <begin position="42"/>
        <end position="208"/>
    </location>
</feature>
<dbReference type="Pfam" id="PF12969">
    <property type="entry name" value="DUF3857"/>
    <property type="match status" value="1"/>
</dbReference>
<evidence type="ECO:0000256" key="1">
    <source>
        <dbReference type="SAM" id="SignalP"/>
    </source>
</evidence>
<proteinExistence type="predicted"/>
<dbReference type="EMBL" id="JACRTI010000065">
    <property type="protein sequence ID" value="MBC8603571.1"/>
    <property type="molecule type" value="Genomic_DNA"/>
</dbReference>
<evidence type="ECO:0000313" key="5">
    <source>
        <dbReference type="EMBL" id="RDU47688.1"/>
    </source>
</evidence>
<evidence type="ECO:0000259" key="2">
    <source>
        <dbReference type="Pfam" id="PF12969"/>
    </source>
</evidence>
<comment type="caution">
    <text evidence="5">The sequence shown here is derived from an EMBL/GenBank/DDBJ whole genome shotgun (WGS) entry which is preliminary data.</text>
</comment>
<reference evidence="4 7" key="2">
    <citation type="submission" date="2020-08" db="EMBL/GenBank/DDBJ databases">
        <title>Genome public.</title>
        <authorList>
            <person name="Liu C."/>
            <person name="Sun Q."/>
        </authorList>
    </citation>
    <scope>NUCLEOTIDE SEQUENCE [LARGE SCALE GENOMIC DNA]</scope>
    <source>
        <strain evidence="4 7">426_9</strain>
    </source>
</reference>
<dbReference type="Gene3D" id="2.60.40.3140">
    <property type="match status" value="1"/>
</dbReference>
<evidence type="ECO:0000313" key="6">
    <source>
        <dbReference type="Proteomes" id="UP000256321"/>
    </source>
</evidence>
<dbReference type="EMBL" id="QREV01000065">
    <property type="protein sequence ID" value="RDU47688.1"/>
    <property type="molecule type" value="Genomic_DNA"/>
</dbReference>
<dbReference type="Gene3D" id="3.10.620.30">
    <property type="match status" value="1"/>
</dbReference>